<dbReference type="GO" id="GO:0031179">
    <property type="term" value="P:peptide modification"/>
    <property type="evidence" value="ECO:0007669"/>
    <property type="project" value="InterPro"/>
</dbReference>
<dbReference type="NCBIfam" id="TIGR03897">
    <property type="entry name" value="lanti_2_LanM"/>
    <property type="match status" value="1"/>
</dbReference>
<dbReference type="Pfam" id="PF13575">
    <property type="entry name" value="DUF4135"/>
    <property type="match status" value="1"/>
</dbReference>
<accession>A0A7W9H6Z9</accession>
<keyword evidence="4" id="KW-1185">Reference proteome</keyword>
<organism evidence="3 4">
    <name type="scientific">Streptomyces caelestis</name>
    <dbReference type="NCBI Taxonomy" id="36816"/>
    <lineage>
        <taxon>Bacteria</taxon>
        <taxon>Bacillati</taxon>
        <taxon>Actinomycetota</taxon>
        <taxon>Actinomycetes</taxon>
        <taxon>Kitasatosporales</taxon>
        <taxon>Streptomycetaceae</taxon>
        <taxon>Streptomyces</taxon>
    </lineage>
</organism>
<evidence type="ECO:0000259" key="2">
    <source>
        <dbReference type="Pfam" id="PF13575"/>
    </source>
</evidence>
<proteinExistence type="predicted"/>
<evidence type="ECO:0000313" key="4">
    <source>
        <dbReference type="Proteomes" id="UP000590647"/>
    </source>
</evidence>
<dbReference type="SUPFAM" id="SSF158745">
    <property type="entry name" value="LanC-like"/>
    <property type="match status" value="1"/>
</dbReference>
<dbReference type="RefSeq" id="WP_184986648.1">
    <property type="nucleotide sequence ID" value="NZ_JACHNE010000001.1"/>
</dbReference>
<evidence type="ECO:0000313" key="3">
    <source>
        <dbReference type="EMBL" id="MBB5796621.1"/>
    </source>
</evidence>
<sequence length="946" mass="101905">MTGPDVTIPAFLPFYTELIPRDRVRDRLGDLVAATAAPEHVDPLLDQVWEDLVGTVEGHAFRMLIGEFHTFREQRGLPMTTEGDEALQQFRQHLRDAAGRGILDGYPVLRERLETVLRNSLDAYADLFAAYARDRATLFAAGLLPSAEATVAELFATGADLHNDNRQVVGVRLADGSRIVFKPRPLVSDAFVRDLYAAADPHLKHSLRGCVPDSVTVGSHGWQQFVTPGPMDDPEQPARYFYRFGALCALLGAIGASDLHEENLLAAGEHPCVIDTETMVRPNAGVDNDSLPHLLINQLKLSVVSTMLVPMANPNSPIDLNMAGVGVEGEQTSKMRRPVIRDTGTDGIRIVWENVTYRHKNNVPRLDGTALSPVDHFADILEGCTDALAAVRDERLAKVLDTYPDMPVRVLIRSTMVYSRFLDAATHPDYLGRPEEAERIFRLLGKYPDYLTPEAAAYVGEQERAGLHTGNVPYFVARGGSTELATPGSRFPGVHRTSPLDFARCGLEVNARRSDAFHRFLLEECFGEIAAGDRPGGLCRHSVFAGALDGGTPRERWTRIARTIASVGVSYDGPDGPQTGWVCGIGPDRSAPTVTPGNFISFHDTGGIVAFLANAAHHDPGLRDAHRAADRGFDALLAEYGALLLEVPEGVFTGAASLLLARPNGVDRHWLEQVLDKIDERAAVGTLDADLANGPAGLLMLLLSRLESGEAPLVGAERLDRLRQLTLAQAGRPLTGFHWYDVAHGDLGLRWAASRAGRVLGDTEPARRSADWLAGRLAEGDEPPVPGWCNGAAGLLLTAAEILVSAGRQELLSGGRLDRLADRATRLPEDGPVDLSVCHGSSGVVQSLVAAGRLLGDDRLLDRAIEYQERVTAVARSRGFHTSAVGRTSLLGYMFGWAGVGDTEVLLHAVASGTGGPAVPVALMGPAPHTTSPHDVRSRTATGEPS</sequence>
<evidence type="ECO:0000256" key="1">
    <source>
        <dbReference type="SAM" id="MobiDB-lite"/>
    </source>
</evidence>
<protein>
    <submittedName>
        <fullName evidence="3">Type 2 lantibiotic biosynthesis protein LanM</fullName>
    </submittedName>
</protein>
<dbReference type="EMBL" id="JACHNE010000001">
    <property type="protein sequence ID" value="MBB5796621.1"/>
    <property type="molecule type" value="Genomic_DNA"/>
</dbReference>
<dbReference type="InterPro" id="IPR025410">
    <property type="entry name" value="Lant_dehyd"/>
</dbReference>
<gene>
    <name evidence="3" type="ORF">HDA41_004585</name>
</gene>
<feature type="domain" description="Lantibiotic biosynthesis protein dehydration" evidence="2">
    <location>
        <begin position="106"/>
        <end position="477"/>
    </location>
</feature>
<dbReference type="InterPro" id="IPR017146">
    <property type="entry name" value="Lanti_2_LanM"/>
</dbReference>
<feature type="region of interest" description="Disordered" evidence="1">
    <location>
        <begin position="925"/>
        <end position="946"/>
    </location>
</feature>
<dbReference type="Gene3D" id="1.50.10.20">
    <property type="match status" value="1"/>
</dbReference>
<comment type="caution">
    <text evidence="3">The sequence shown here is derived from an EMBL/GenBank/DDBJ whole genome shotgun (WGS) entry which is preliminary data.</text>
</comment>
<reference evidence="3 4" key="1">
    <citation type="submission" date="2020-08" db="EMBL/GenBank/DDBJ databases">
        <title>Sequencing the genomes of 1000 actinobacteria strains.</title>
        <authorList>
            <person name="Klenk H.-P."/>
        </authorList>
    </citation>
    <scope>NUCLEOTIDE SEQUENCE [LARGE SCALE GENOMIC DNA]</scope>
    <source>
        <strain evidence="3 4">DSM 40084</strain>
    </source>
</reference>
<dbReference type="Pfam" id="PF05147">
    <property type="entry name" value="LANC_like"/>
    <property type="match status" value="1"/>
</dbReference>
<dbReference type="Proteomes" id="UP000590647">
    <property type="component" value="Unassembled WGS sequence"/>
</dbReference>
<dbReference type="InterPro" id="IPR007822">
    <property type="entry name" value="LANC-like"/>
</dbReference>
<dbReference type="AlphaFoldDB" id="A0A7W9H6Z9"/>
<dbReference type="SMART" id="SM01260">
    <property type="entry name" value="LANC_like"/>
    <property type="match status" value="1"/>
</dbReference>
<name>A0A7W9H6Z9_9ACTN</name>